<dbReference type="HOGENOM" id="CLU_2452032_0_0_6"/>
<name>Q1YVL9_9GAMM</name>
<sequence>MRSVASIAQSVEQRIENPRVGGSIPPRGTIISFSSLEYKKYGASNEIDNSLLVQLVERRTVNPYVAGSSPAKGAKFIFELDVNLKTTKI</sequence>
<comment type="caution">
    <text evidence="1">The sequence shown here is derived from an EMBL/GenBank/DDBJ whole genome shotgun (WGS) entry which is preliminary data.</text>
</comment>
<dbReference type="Proteomes" id="UP000003789">
    <property type="component" value="Unassembled WGS sequence"/>
</dbReference>
<evidence type="ECO:0000313" key="1">
    <source>
        <dbReference type="EMBL" id="EAS40324.1"/>
    </source>
</evidence>
<gene>
    <name evidence="1" type="ORF">P3TCK_28080</name>
</gene>
<protein>
    <submittedName>
        <fullName evidence="1">Uncharacterized protein</fullName>
    </submittedName>
</protein>
<dbReference type="EMBL" id="AAPH01000079">
    <property type="protein sequence ID" value="EAS40324.1"/>
    <property type="molecule type" value="Genomic_DNA"/>
</dbReference>
<reference evidence="1 2" key="1">
    <citation type="submission" date="2006-03" db="EMBL/GenBank/DDBJ databases">
        <authorList>
            <person name="Bartlett D.H."/>
            <person name="Valle G."/>
            <person name="Lauro F.M."/>
            <person name="Vezzi A."/>
            <person name="Simonato F."/>
            <person name="Eloe E."/>
            <person name="Vitulo N."/>
            <person name="Stratton T.K."/>
            <person name="D'angelo M."/>
            <person name="Ferriera S."/>
            <person name="Johnson J."/>
            <person name="Kravitz S."/>
            <person name="Beeson K."/>
            <person name="Sutton G."/>
            <person name="Rogers Y."/>
            <person name="Friedman R."/>
            <person name="Frazier M."/>
            <person name="Venter J.C."/>
        </authorList>
    </citation>
    <scope>NUCLEOTIDE SEQUENCE [LARGE SCALE GENOMIC DNA]</scope>
    <source>
        <strain evidence="1 2">3TCK</strain>
    </source>
</reference>
<accession>Q1YVL9</accession>
<dbReference type="AlphaFoldDB" id="Q1YVL9"/>
<organism evidence="1 2">
    <name type="scientific">Photobacterium profundum 3TCK</name>
    <dbReference type="NCBI Taxonomy" id="314280"/>
    <lineage>
        <taxon>Bacteria</taxon>
        <taxon>Pseudomonadati</taxon>
        <taxon>Pseudomonadota</taxon>
        <taxon>Gammaproteobacteria</taxon>
        <taxon>Vibrionales</taxon>
        <taxon>Vibrionaceae</taxon>
        <taxon>Photobacterium</taxon>
    </lineage>
</organism>
<proteinExistence type="predicted"/>
<dbReference type="AntiFam" id="ANF00010">
    <property type="entry name" value="tRNA translation"/>
</dbReference>
<evidence type="ECO:0000313" key="2">
    <source>
        <dbReference type="Proteomes" id="UP000003789"/>
    </source>
</evidence>